<dbReference type="EMBL" id="WHNX01000014">
    <property type="protein sequence ID" value="MPW26144.1"/>
    <property type="molecule type" value="Genomic_DNA"/>
</dbReference>
<protein>
    <submittedName>
        <fullName evidence="1">Uncharacterized protein</fullName>
    </submittedName>
</protein>
<organism evidence="1 2">
    <name type="scientific">Alkalibaculum sporogenes</name>
    <dbReference type="NCBI Taxonomy" id="2655001"/>
    <lineage>
        <taxon>Bacteria</taxon>
        <taxon>Bacillati</taxon>
        <taxon>Bacillota</taxon>
        <taxon>Clostridia</taxon>
        <taxon>Eubacteriales</taxon>
        <taxon>Eubacteriaceae</taxon>
        <taxon>Alkalibaculum</taxon>
    </lineage>
</organism>
<dbReference type="AlphaFoldDB" id="A0A6A7K9P0"/>
<accession>A0A6A7K9P0</accession>
<comment type="caution">
    <text evidence="1">The sequence shown here is derived from an EMBL/GenBank/DDBJ whole genome shotgun (WGS) entry which is preliminary data.</text>
</comment>
<evidence type="ECO:0000313" key="2">
    <source>
        <dbReference type="Proteomes" id="UP000440004"/>
    </source>
</evidence>
<dbReference type="RefSeq" id="WP_152804357.1">
    <property type="nucleotide sequence ID" value="NZ_WHNX01000014.1"/>
</dbReference>
<keyword evidence="2" id="KW-1185">Reference proteome</keyword>
<name>A0A6A7K9P0_9FIRM</name>
<evidence type="ECO:0000313" key="1">
    <source>
        <dbReference type="EMBL" id="MPW26144.1"/>
    </source>
</evidence>
<gene>
    <name evidence="1" type="ORF">GC105_10120</name>
</gene>
<dbReference type="Proteomes" id="UP000440004">
    <property type="component" value="Unassembled WGS sequence"/>
</dbReference>
<sequence>MHKFRDCGQTEHELTYYGILVDTASITYIRNADVIELWDAEPYEAEEKEPKWIWYIETKNEELMYPIIQPCNCNWNLRWSRNGQVITEEKVKYFTDEDYKLYHSQFLCIDKLEE</sequence>
<proteinExistence type="predicted"/>
<reference evidence="1 2" key="1">
    <citation type="submission" date="2019-10" db="EMBL/GenBank/DDBJ databases">
        <title>Alkalibaculum tamaniensis sp.nov., a new alkaliphilic acetogen, isolated on methoxylated aromatics from a mud volcano.</title>
        <authorList>
            <person name="Khomyakova M.A."/>
            <person name="Merkel A.Y."/>
            <person name="Bonch-Osmolovskaya E.A."/>
            <person name="Slobodkin A.I."/>
        </authorList>
    </citation>
    <scope>NUCLEOTIDE SEQUENCE [LARGE SCALE GENOMIC DNA]</scope>
    <source>
        <strain evidence="1 2">M08DMB</strain>
    </source>
</reference>